<keyword evidence="6 10" id="KW-1133">Transmembrane helix</keyword>
<evidence type="ECO:0000259" key="11">
    <source>
        <dbReference type="PROSITE" id="PS50850"/>
    </source>
</evidence>
<dbReference type="PANTHER" id="PTHR43184:SF11">
    <property type="entry name" value="GLUCOSE-6-PHOSPHATE EXCHANGER SLC37A1"/>
    <property type="match status" value="1"/>
</dbReference>
<evidence type="ECO:0000256" key="3">
    <source>
        <dbReference type="ARBA" id="ARBA00022448"/>
    </source>
</evidence>
<dbReference type="GeneID" id="103587028"/>
<dbReference type="PROSITE" id="PS50850">
    <property type="entry name" value="MFS"/>
    <property type="match status" value="1"/>
</dbReference>
<dbReference type="InterPro" id="IPR000849">
    <property type="entry name" value="Sugar_P_transporter"/>
</dbReference>
<dbReference type="CDD" id="cd17344">
    <property type="entry name" value="MFS_SLC37A1_2"/>
    <property type="match status" value="1"/>
</dbReference>
<comment type="subcellular location">
    <subcellularLocation>
        <location evidence="1">Membrane</location>
        <topology evidence="1">Multi-pass membrane protein</topology>
    </subcellularLocation>
</comment>
<evidence type="ECO:0000256" key="5">
    <source>
        <dbReference type="ARBA" id="ARBA00022692"/>
    </source>
</evidence>
<keyword evidence="4" id="KW-0762">Sugar transport</keyword>
<keyword evidence="7 10" id="KW-0472">Membrane</keyword>
<feature type="transmembrane region" description="Helical" evidence="10">
    <location>
        <begin position="369"/>
        <end position="386"/>
    </location>
</feature>
<feature type="transmembrane region" description="Helical" evidence="10">
    <location>
        <begin position="128"/>
        <end position="150"/>
    </location>
</feature>
<evidence type="ECO:0000256" key="6">
    <source>
        <dbReference type="ARBA" id="ARBA00022989"/>
    </source>
</evidence>
<sequence length="532" mass="57688">MARLPMGIRFVVSFSRDQRYRAFTFSLTFLLYASFHLSRKPISIVKGELHKYCTAWDDAEVRLSSQSDKAGSATPHQLPDNKTDCGWAPFDKSNYQQLLGALDYSFLCAYAIGMYLSGIIGERLPIRYYLTFGMLASGAFTALFGLGYFYNVHSFGFYVVTQIINGLVQTTGWPSVVTCLSNWFGKGRRGLIMGIWNSHTSVGNILGSLIAGYWVSTCWGLSFVVPGAIVAAMGIVCFLFLIEHPKDIRCSSTLLTHSKGYENGTNRFRLQKQIFNNEKNRPLDPEMHCLLPSDGNGTQPNHIVVLPGDGGSGMAAISFIGALKIPGVIEFSLCLLFAKLVSYTFLFWLPLYITNVDHLDAKKAGELSTLFDVGGIFGGILAGVISDRLEKRASTCGLMLLLAAPTLYVFSTVSKMGLEATVVMLLLSGALVSGPYALITTAVSADLGTHKCLKGNSHALSTVTAIIDGTGSVGAALGPLLAGLISPSGWSNVFYMLMFADACALLFLIRLIHKELSCPGTATSNQVLFKEH</sequence>
<feature type="transmembrane region" description="Helical" evidence="10">
    <location>
        <begin position="493"/>
        <end position="512"/>
    </location>
</feature>
<organism evidence="12 13">
    <name type="scientific">Galeopterus variegatus</name>
    <name type="common">Malayan flying lemur</name>
    <name type="synonym">Cynocephalus variegatus</name>
    <dbReference type="NCBI Taxonomy" id="482537"/>
    <lineage>
        <taxon>Eukaryota</taxon>
        <taxon>Metazoa</taxon>
        <taxon>Chordata</taxon>
        <taxon>Craniata</taxon>
        <taxon>Vertebrata</taxon>
        <taxon>Euteleostomi</taxon>
        <taxon>Mammalia</taxon>
        <taxon>Eutheria</taxon>
        <taxon>Euarchontoglires</taxon>
        <taxon>Dermoptera</taxon>
        <taxon>Cynocephalidae</taxon>
        <taxon>Galeopterus</taxon>
    </lineage>
</organism>
<evidence type="ECO:0000256" key="4">
    <source>
        <dbReference type="ARBA" id="ARBA00022597"/>
    </source>
</evidence>
<comment type="similarity">
    <text evidence="2">Belongs to the major facilitator superfamily. Organophosphate:Pi antiporter (OPA) (TC 2.A.1.4) family.</text>
</comment>
<evidence type="ECO:0000313" key="12">
    <source>
        <dbReference type="Proteomes" id="UP000694923"/>
    </source>
</evidence>
<comment type="function">
    <text evidence="8">Inorganic phosphate and glucose-6-phosphate antiporter. May transport cytoplasmic glucose-6-phosphate into the lumen of the endoplasmic reticulum and translocate inorganic phosphate into the opposite direction. Independent of a lumenal glucose-6-phosphatase. May not play a role in homeostatic regulation of blood glucose levels.</text>
</comment>
<feature type="transmembrane region" description="Helical" evidence="10">
    <location>
        <begin position="328"/>
        <end position="349"/>
    </location>
</feature>
<feature type="domain" description="Major facilitator superfamily (MFS) profile" evidence="11">
    <location>
        <begin position="27"/>
        <end position="516"/>
    </location>
</feature>
<dbReference type="Pfam" id="PF07690">
    <property type="entry name" value="MFS_1"/>
    <property type="match status" value="1"/>
</dbReference>
<evidence type="ECO:0000256" key="1">
    <source>
        <dbReference type="ARBA" id="ARBA00004141"/>
    </source>
</evidence>
<reference evidence="13" key="1">
    <citation type="submission" date="2025-08" db="UniProtKB">
        <authorList>
            <consortium name="RefSeq"/>
        </authorList>
    </citation>
    <scope>IDENTIFICATION</scope>
</reference>
<feature type="transmembrane region" description="Helical" evidence="10">
    <location>
        <begin position="20"/>
        <end position="37"/>
    </location>
</feature>
<feature type="transmembrane region" description="Helical" evidence="10">
    <location>
        <begin position="459"/>
        <end position="481"/>
    </location>
</feature>
<name>A0ABM0QE44_GALVR</name>
<accession>A0ABM0QE44</accession>
<evidence type="ECO:0000256" key="2">
    <source>
        <dbReference type="ARBA" id="ARBA00009598"/>
    </source>
</evidence>
<dbReference type="PIRSF" id="PIRSF002808">
    <property type="entry name" value="Hexose_phosphate_transp"/>
    <property type="match status" value="1"/>
</dbReference>
<dbReference type="Proteomes" id="UP000694923">
    <property type="component" value="Unplaced"/>
</dbReference>
<gene>
    <name evidence="13" type="primary">SLC37A1</name>
</gene>
<evidence type="ECO:0000313" key="13">
    <source>
        <dbReference type="RefSeq" id="XP_008566635.1"/>
    </source>
</evidence>
<dbReference type="InterPro" id="IPR011701">
    <property type="entry name" value="MFS"/>
</dbReference>
<dbReference type="InterPro" id="IPR044740">
    <property type="entry name" value="SLC37A1_2"/>
</dbReference>
<keyword evidence="5 10" id="KW-0812">Transmembrane</keyword>
<feature type="transmembrane region" description="Helical" evidence="10">
    <location>
        <begin position="196"/>
        <end position="215"/>
    </location>
</feature>
<feature type="transmembrane region" description="Helical" evidence="10">
    <location>
        <begin position="221"/>
        <end position="242"/>
    </location>
</feature>
<keyword evidence="3" id="KW-0813">Transport</keyword>
<dbReference type="RefSeq" id="XP_008566635.1">
    <property type="nucleotide sequence ID" value="XM_008568413.1"/>
</dbReference>
<dbReference type="InterPro" id="IPR020846">
    <property type="entry name" value="MFS_dom"/>
</dbReference>
<proteinExistence type="inferred from homology"/>
<dbReference type="Gene3D" id="1.20.1250.20">
    <property type="entry name" value="MFS general substrate transporter like domains"/>
    <property type="match status" value="2"/>
</dbReference>
<evidence type="ECO:0000256" key="8">
    <source>
        <dbReference type="ARBA" id="ARBA00024304"/>
    </source>
</evidence>
<feature type="transmembrane region" description="Helical" evidence="10">
    <location>
        <begin position="98"/>
        <end position="116"/>
    </location>
</feature>
<evidence type="ECO:0000256" key="10">
    <source>
        <dbReference type="SAM" id="Phobius"/>
    </source>
</evidence>
<feature type="transmembrane region" description="Helical" evidence="10">
    <location>
        <begin position="393"/>
        <end position="410"/>
    </location>
</feature>
<protein>
    <submittedName>
        <fullName evidence="13">Glycerol-3-phosphate transporter</fullName>
    </submittedName>
</protein>
<feature type="transmembrane region" description="Helical" evidence="10">
    <location>
        <begin position="422"/>
        <end position="447"/>
    </location>
</feature>
<keyword evidence="12" id="KW-1185">Reference proteome</keyword>
<evidence type="ECO:0000256" key="7">
    <source>
        <dbReference type="ARBA" id="ARBA00023136"/>
    </source>
</evidence>
<dbReference type="SUPFAM" id="SSF103473">
    <property type="entry name" value="MFS general substrate transporter"/>
    <property type="match status" value="1"/>
</dbReference>
<evidence type="ECO:0000256" key="9">
    <source>
        <dbReference type="ARBA" id="ARBA00034251"/>
    </source>
</evidence>
<comment type="catalytic activity">
    <reaction evidence="9">
        <text>D-glucose 6-phosphate(in) + phosphate(out) = D-glucose 6-phosphate(out) + phosphate(in)</text>
        <dbReference type="Rhea" id="RHEA:71535"/>
        <dbReference type="ChEBI" id="CHEBI:43474"/>
        <dbReference type="ChEBI" id="CHEBI:61548"/>
    </reaction>
</comment>
<dbReference type="PANTHER" id="PTHR43184">
    <property type="entry name" value="MAJOR FACILITATOR SUPERFAMILY TRANSPORTER 16, ISOFORM B"/>
    <property type="match status" value="1"/>
</dbReference>
<dbReference type="InterPro" id="IPR036259">
    <property type="entry name" value="MFS_trans_sf"/>
</dbReference>
<feature type="transmembrane region" description="Helical" evidence="10">
    <location>
        <begin position="156"/>
        <end position="184"/>
    </location>
</feature>